<keyword evidence="2" id="KW-1185">Reference proteome</keyword>
<accession>A0A1U7J0U8</accession>
<dbReference type="OrthoDB" id="426136at2"/>
<comment type="caution">
    <text evidence="1">The sequence shown here is derived from an EMBL/GenBank/DDBJ whole genome shotgun (WGS) entry which is preliminary data.</text>
</comment>
<sequence>MNTTTRNSNSELNRQRQRLETLVQPVQRPSGLGQALSTVGDRLLNFFTGTQELRIWQSTRNGHPVWFAHDPVTSRTRSFYSEQDVHYWLDNRYYE</sequence>
<dbReference type="RefSeq" id="WP_073610335.1">
    <property type="nucleotide sequence ID" value="NZ_MRCG01000018.1"/>
</dbReference>
<gene>
    <name evidence="1" type="ORF">NIES30_20625</name>
</gene>
<proteinExistence type="predicted"/>
<reference evidence="1 2" key="1">
    <citation type="submission" date="2016-11" db="EMBL/GenBank/DDBJ databases">
        <title>Draft Genome Sequences of Nine Cyanobacterial Strains from Diverse Habitats.</title>
        <authorList>
            <person name="Zhu T."/>
            <person name="Hou S."/>
            <person name="Lu X."/>
            <person name="Hess W.R."/>
        </authorList>
    </citation>
    <scope>NUCLEOTIDE SEQUENCE [LARGE SCALE GENOMIC DNA]</scope>
    <source>
        <strain evidence="1 2">NIES-30</strain>
    </source>
</reference>
<protein>
    <submittedName>
        <fullName evidence="1">Uncharacterized protein</fullName>
    </submittedName>
</protein>
<organism evidence="1 2">
    <name type="scientific">Phormidium tenue NIES-30</name>
    <dbReference type="NCBI Taxonomy" id="549789"/>
    <lineage>
        <taxon>Bacteria</taxon>
        <taxon>Bacillati</taxon>
        <taxon>Cyanobacteriota</taxon>
        <taxon>Cyanophyceae</taxon>
        <taxon>Oscillatoriophycideae</taxon>
        <taxon>Oscillatoriales</taxon>
        <taxon>Oscillatoriaceae</taxon>
        <taxon>Phormidium</taxon>
    </lineage>
</organism>
<evidence type="ECO:0000313" key="2">
    <source>
        <dbReference type="Proteomes" id="UP000185557"/>
    </source>
</evidence>
<name>A0A1U7J0U8_9CYAN</name>
<dbReference type="EMBL" id="MRCG01000018">
    <property type="protein sequence ID" value="OKH45184.1"/>
    <property type="molecule type" value="Genomic_DNA"/>
</dbReference>
<dbReference type="AlphaFoldDB" id="A0A1U7J0U8"/>
<dbReference type="Proteomes" id="UP000185557">
    <property type="component" value="Unassembled WGS sequence"/>
</dbReference>
<evidence type="ECO:0000313" key="1">
    <source>
        <dbReference type="EMBL" id="OKH45184.1"/>
    </source>
</evidence>